<evidence type="ECO:0000313" key="2">
    <source>
        <dbReference type="Proteomes" id="UP001157915"/>
    </source>
</evidence>
<dbReference type="EMBL" id="FXUA01000003">
    <property type="protein sequence ID" value="SMP22434.1"/>
    <property type="molecule type" value="Genomic_DNA"/>
</dbReference>
<gene>
    <name evidence="1" type="ORF">SAMN06265367_103436</name>
</gene>
<protein>
    <submittedName>
        <fullName evidence="1">Uncharacterized protein</fullName>
    </submittedName>
</protein>
<dbReference type="RefSeq" id="WP_283412949.1">
    <property type="nucleotide sequence ID" value="NZ_FXUA01000003.1"/>
</dbReference>
<comment type="caution">
    <text evidence="1">The sequence shown here is derived from an EMBL/GenBank/DDBJ whole genome shotgun (WGS) entry which is preliminary data.</text>
</comment>
<organism evidence="1 2">
    <name type="scientific">Algoriphagus winogradskyi</name>
    <dbReference type="NCBI Taxonomy" id="237017"/>
    <lineage>
        <taxon>Bacteria</taxon>
        <taxon>Pseudomonadati</taxon>
        <taxon>Bacteroidota</taxon>
        <taxon>Cytophagia</taxon>
        <taxon>Cytophagales</taxon>
        <taxon>Cyclobacteriaceae</taxon>
        <taxon>Algoriphagus</taxon>
    </lineage>
</organism>
<dbReference type="Proteomes" id="UP001157915">
    <property type="component" value="Unassembled WGS sequence"/>
</dbReference>
<reference evidence="1 2" key="1">
    <citation type="submission" date="2017-05" db="EMBL/GenBank/DDBJ databases">
        <authorList>
            <person name="Varghese N."/>
            <person name="Submissions S."/>
        </authorList>
    </citation>
    <scope>NUCLEOTIDE SEQUENCE [LARGE SCALE GENOMIC DNA]</scope>
    <source>
        <strain evidence="1 2">DSM 15360</strain>
    </source>
</reference>
<sequence length="88" mass="9829">MNFLVTDESMGGIGGDLIANDNYKKYQPTIQQHFEKQGITNIDNFNFRILLEDNIELKPEGGIGVSDSADFDEIYVESAGLDLSKLQE</sequence>
<proteinExistence type="predicted"/>
<accession>A0ABY1NZ44</accession>
<name>A0ABY1NZ44_9BACT</name>
<keyword evidence="2" id="KW-1185">Reference proteome</keyword>
<evidence type="ECO:0000313" key="1">
    <source>
        <dbReference type="EMBL" id="SMP22434.1"/>
    </source>
</evidence>